<evidence type="ECO:0000313" key="8">
    <source>
        <dbReference type="Proteomes" id="UP000182938"/>
    </source>
</evidence>
<sequence length="149" mass="15708">MEPLSILRSPPVVGLASLAAQRLLSRGSSTSPATSLLGAAVAVAGLGVAAAGIREIRAAGTTLDPTRPADASKVVRQGIYRYSRNPIYLGDALLLAGYAIHRRDLLAILPVAGFVGVIDTFQVSAEEEALRDRFGSTYGDYVASVRRWL</sequence>
<evidence type="ECO:0000313" key="9">
    <source>
        <dbReference type="Proteomes" id="UP000192634"/>
    </source>
</evidence>
<reference evidence="7 9" key="2">
    <citation type="submission" date="2017-04" db="EMBL/GenBank/DDBJ databases">
        <authorList>
            <person name="Afonso C.L."/>
            <person name="Miller P.J."/>
            <person name="Scott M.A."/>
            <person name="Spackman E."/>
            <person name="Goraichik I."/>
            <person name="Dimitrov K.M."/>
            <person name="Suarez D.L."/>
            <person name="Swayne D.E."/>
        </authorList>
    </citation>
    <scope>NUCLEOTIDE SEQUENCE [LARGE SCALE GENOMIC DNA]</scope>
    <source>
        <strain evidence="7 9">CGMCC 1.12511</strain>
    </source>
</reference>
<dbReference type="KEGG" id="jte:ASJ30_00860"/>
<comment type="subcellular location">
    <subcellularLocation>
        <location evidence="1">Endomembrane system</location>
        <topology evidence="1">Multi-pass membrane protein</topology>
    </subcellularLocation>
</comment>
<dbReference type="RefSeq" id="WP_072623437.1">
    <property type="nucleotide sequence ID" value="NZ_CBDRLL010000011.1"/>
</dbReference>
<evidence type="ECO:0000313" key="10">
    <source>
        <dbReference type="Proteomes" id="UP000593998"/>
    </source>
</evidence>
<keyword evidence="4" id="KW-0472">Membrane</keyword>
<keyword evidence="6" id="KW-0808">Transferase</keyword>
<dbReference type="Proteomes" id="UP000192634">
    <property type="component" value="Unassembled WGS sequence"/>
</dbReference>
<reference evidence="5 8" key="1">
    <citation type="submission" date="2015-11" db="EMBL/GenBank/DDBJ databases">
        <authorList>
            <person name="Zhang Y."/>
            <person name="Guo Z."/>
        </authorList>
    </citation>
    <scope>NUCLEOTIDE SEQUENCE [LARGE SCALE GENOMIC DNA]</scope>
    <source>
        <strain evidence="5 8">YFY001</strain>
    </source>
</reference>
<reference evidence="6 10" key="3">
    <citation type="submission" date="2020-10" db="EMBL/GenBank/DDBJ databases">
        <title>Janibacter indicus TT2 genome sequence.</title>
        <authorList>
            <person name="Lee K."/>
            <person name="Ganzorig M."/>
        </authorList>
    </citation>
    <scope>NUCLEOTIDE SEQUENCE [LARGE SCALE GENOMIC DNA]</scope>
    <source>
        <strain evidence="6 10">TT2</strain>
    </source>
</reference>
<dbReference type="InterPro" id="IPR007318">
    <property type="entry name" value="Phopholipid_MeTrfase"/>
</dbReference>
<dbReference type="AlphaFoldDB" id="A0A1L3MD30"/>
<keyword evidence="6" id="KW-0489">Methyltransferase</keyword>
<accession>A0A1L3MD30</accession>
<dbReference type="EMBL" id="CP013290">
    <property type="protein sequence ID" value="APH00257.1"/>
    <property type="molecule type" value="Genomic_DNA"/>
</dbReference>
<evidence type="ECO:0000313" key="6">
    <source>
        <dbReference type="EMBL" id="QOK23030.1"/>
    </source>
</evidence>
<proteinExistence type="predicted"/>
<dbReference type="GO" id="GO:0012505">
    <property type="term" value="C:endomembrane system"/>
    <property type="evidence" value="ECO:0007669"/>
    <property type="project" value="UniProtKB-SubCell"/>
</dbReference>
<dbReference type="Proteomes" id="UP000593998">
    <property type="component" value="Chromosome"/>
</dbReference>
<keyword evidence="2" id="KW-0812">Transmembrane</keyword>
<dbReference type="Proteomes" id="UP000182938">
    <property type="component" value="Chromosome"/>
</dbReference>
<dbReference type="Pfam" id="PF04191">
    <property type="entry name" value="PEMT"/>
    <property type="match status" value="1"/>
</dbReference>
<gene>
    <name evidence="5" type="ORF">ASJ30_00860</name>
    <name evidence="6" type="ORF">IGS73_00850</name>
    <name evidence="7" type="ORF">SAMN06296429_1149</name>
</gene>
<keyword evidence="3" id="KW-1133">Transmembrane helix</keyword>
<dbReference type="GO" id="GO:0008168">
    <property type="term" value="F:methyltransferase activity"/>
    <property type="evidence" value="ECO:0007669"/>
    <property type="project" value="UniProtKB-KW"/>
</dbReference>
<dbReference type="PANTHER" id="PTHR12714">
    <property type="entry name" value="PROTEIN-S ISOPRENYLCYSTEINE O-METHYLTRANSFERASE"/>
    <property type="match status" value="1"/>
</dbReference>
<dbReference type="EMBL" id="CP062789">
    <property type="protein sequence ID" value="QOK23030.1"/>
    <property type="molecule type" value="Genomic_DNA"/>
</dbReference>
<dbReference type="GO" id="GO:0032259">
    <property type="term" value="P:methylation"/>
    <property type="evidence" value="ECO:0007669"/>
    <property type="project" value="UniProtKB-KW"/>
</dbReference>
<evidence type="ECO:0000256" key="3">
    <source>
        <dbReference type="ARBA" id="ARBA00022989"/>
    </source>
</evidence>
<name>A0A1L3MD30_9MICO</name>
<accession>A0A1W2D425</accession>
<organism evidence="5 8">
    <name type="scientific">Janibacter indicus</name>
    <dbReference type="NCBI Taxonomy" id="857417"/>
    <lineage>
        <taxon>Bacteria</taxon>
        <taxon>Bacillati</taxon>
        <taxon>Actinomycetota</taxon>
        <taxon>Actinomycetes</taxon>
        <taxon>Micrococcales</taxon>
        <taxon>Intrasporangiaceae</taxon>
        <taxon>Janibacter</taxon>
    </lineage>
</organism>
<protein>
    <submittedName>
        <fullName evidence="6">Isoprenylcysteine carboxylmethyltransferase family protein</fullName>
    </submittedName>
    <submittedName>
        <fullName evidence="7">Protein-S-isoprenylcysteine O-methyltransferase Ste14</fullName>
    </submittedName>
</protein>
<evidence type="ECO:0000256" key="4">
    <source>
        <dbReference type="ARBA" id="ARBA00023136"/>
    </source>
</evidence>
<dbReference type="OrthoDB" id="941586at2"/>
<dbReference type="Gene3D" id="1.20.120.1630">
    <property type="match status" value="1"/>
</dbReference>
<dbReference type="PANTHER" id="PTHR12714:SF24">
    <property type="entry name" value="SLR1182 PROTEIN"/>
    <property type="match status" value="1"/>
</dbReference>
<evidence type="ECO:0000313" key="5">
    <source>
        <dbReference type="EMBL" id="APH00257.1"/>
    </source>
</evidence>
<evidence type="ECO:0000313" key="7">
    <source>
        <dbReference type="EMBL" id="SMC92240.1"/>
    </source>
</evidence>
<dbReference type="EMBL" id="FWXN01000014">
    <property type="protein sequence ID" value="SMC92240.1"/>
    <property type="molecule type" value="Genomic_DNA"/>
</dbReference>
<evidence type="ECO:0000256" key="2">
    <source>
        <dbReference type="ARBA" id="ARBA00022692"/>
    </source>
</evidence>
<evidence type="ECO:0000256" key="1">
    <source>
        <dbReference type="ARBA" id="ARBA00004127"/>
    </source>
</evidence>
<keyword evidence="8" id="KW-1185">Reference proteome</keyword>